<keyword evidence="1" id="KW-1133">Transmembrane helix</keyword>
<keyword evidence="1" id="KW-0472">Membrane</keyword>
<comment type="caution">
    <text evidence="2">The sequence shown here is derived from an EMBL/GenBank/DDBJ whole genome shotgun (WGS) entry which is preliminary data.</text>
</comment>
<organism evidence="2 3">
    <name type="scientific">Bacillus seohaeanensis</name>
    <dbReference type="NCBI Taxonomy" id="284580"/>
    <lineage>
        <taxon>Bacteria</taxon>
        <taxon>Bacillati</taxon>
        <taxon>Bacillota</taxon>
        <taxon>Bacilli</taxon>
        <taxon>Bacillales</taxon>
        <taxon>Bacillaceae</taxon>
        <taxon>Bacillus</taxon>
    </lineage>
</organism>
<proteinExistence type="predicted"/>
<keyword evidence="3" id="KW-1185">Reference proteome</keyword>
<dbReference type="Pfam" id="PF17247">
    <property type="entry name" value="DUF5316"/>
    <property type="match status" value="1"/>
</dbReference>
<dbReference type="Proteomes" id="UP001597506">
    <property type="component" value="Unassembled WGS sequence"/>
</dbReference>
<reference evidence="3" key="1">
    <citation type="journal article" date="2019" name="Int. J. Syst. Evol. Microbiol.">
        <title>The Global Catalogue of Microorganisms (GCM) 10K type strain sequencing project: providing services to taxonomists for standard genome sequencing and annotation.</title>
        <authorList>
            <consortium name="The Broad Institute Genomics Platform"/>
            <consortium name="The Broad Institute Genome Sequencing Center for Infectious Disease"/>
            <person name="Wu L."/>
            <person name="Ma J."/>
        </authorList>
    </citation>
    <scope>NUCLEOTIDE SEQUENCE [LARGE SCALE GENOMIC DNA]</scope>
    <source>
        <strain evidence="3">KCTC 3913</strain>
    </source>
</reference>
<evidence type="ECO:0000256" key="1">
    <source>
        <dbReference type="SAM" id="Phobius"/>
    </source>
</evidence>
<gene>
    <name evidence="2" type="ORF">ACFSUL_06715</name>
</gene>
<dbReference type="InterPro" id="IPR035167">
    <property type="entry name" value="DUF5316"/>
</dbReference>
<keyword evidence="1" id="KW-0812">Transmembrane</keyword>
<sequence>MKKPFLSGLLLLVISFVTSLLLNDWELIYKISGTIGIASFLFSGLFLGAYVGGEQLRANYNTEDKIDHAKRTKYAYILISFSLPNLIGGILAFILI</sequence>
<name>A0ABW5RPN0_9BACI</name>
<accession>A0ABW5RPN0</accession>
<protein>
    <submittedName>
        <fullName evidence="2">DUF5316 domain-containing protein</fullName>
    </submittedName>
</protein>
<feature type="transmembrane region" description="Helical" evidence="1">
    <location>
        <begin position="74"/>
        <end position="95"/>
    </location>
</feature>
<dbReference type="RefSeq" id="WP_377933850.1">
    <property type="nucleotide sequence ID" value="NZ_JBHUMF010000015.1"/>
</dbReference>
<feature type="transmembrane region" description="Helical" evidence="1">
    <location>
        <begin position="31"/>
        <end position="53"/>
    </location>
</feature>
<dbReference type="EMBL" id="JBHUMF010000015">
    <property type="protein sequence ID" value="MFD2680444.1"/>
    <property type="molecule type" value="Genomic_DNA"/>
</dbReference>
<evidence type="ECO:0000313" key="3">
    <source>
        <dbReference type="Proteomes" id="UP001597506"/>
    </source>
</evidence>
<evidence type="ECO:0000313" key="2">
    <source>
        <dbReference type="EMBL" id="MFD2680444.1"/>
    </source>
</evidence>